<dbReference type="PANTHER" id="PTHR43405">
    <property type="entry name" value="GLYCOSYL HYDROLASE DIGH"/>
    <property type="match status" value="1"/>
</dbReference>
<reference evidence="3 4" key="1">
    <citation type="journal article" date="2015" name="Genome Announc.">
        <title>Draft Genome Sequence of Filamentous Marine Cyanobacterium Lyngbya confervoides Strain BDU141951.</title>
        <authorList>
            <person name="Chandrababunaidu M.M."/>
            <person name="Sen D."/>
            <person name="Tripathy S."/>
        </authorList>
    </citation>
    <scope>NUCLEOTIDE SEQUENCE [LARGE SCALE GENOMIC DNA]</scope>
    <source>
        <strain evidence="3 4">BDU141951</strain>
    </source>
</reference>
<dbReference type="InterPro" id="IPR052177">
    <property type="entry name" value="Divisome_Glycosyl_Hydrolase"/>
</dbReference>
<comment type="caution">
    <text evidence="3">The sequence shown here is derived from an EMBL/GenBank/DDBJ whole genome shotgun (WGS) entry which is preliminary data.</text>
</comment>
<proteinExistence type="predicted"/>
<dbReference type="Pfam" id="PF02638">
    <property type="entry name" value="GHL10"/>
    <property type="match status" value="1"/>
</dbReference>
<dbReference type="Proteomes" id="UP000031561">
    <property type="component" value="Unassembled WGS sequence"/>
</dbReference>
<sequence>MLMKNLSSLLQRSPRSLFAFLCALSFVISVVLGQLSAAKAYAPSTEIRAVWLTTNDTPTLRDHAKLTQAIGELRSFNFNTVYPVVYNSGYALYPSATAQREGFQPFIRRGLQGQDILADIIEQSHRNGLTVIPWFEFGFMAPPSSELALAHPQWLTQRQDGSTHWEGAAGEVVWLNPFHPEVQALITNLVLEVVTQYNGDGIQFDDHMSLPFEFGYDSYTKNLYKSETKKDPPPNPHDPTWVKWRADKLTAFMTQLNQAVKARKASAIFSVSPNPYDYAYKASLQDWLRWVRQGIVDELIVQVYRPDLGSFDQQLVQPEIQEARQKIPTGVGILTGLRHRPVNINLIQSKIQTARYRNLGVAFFFYESLWDVAPEPVEYRKARFRALFPTPARRAISFSAQQYSSPATASPKLLSIPRD</sequence>
<dbReference type="AlphaFoldDB" id="A0ABD4SZM2"/>
<dbReference type="InterPro" id="IPR017853">
    <property type="entry name" value="GH"/>
</dbReference>
<evidence type="ECO:0000259" key="2">
    <source>
        <dbReference type="Pfam" id="PF02638"/>
    </source>
</evidence>
<evidence type="ECO:0000313" key="4">
    <source>
        <dbReference type="Proteomes" id="UP000031561"/>
    </source>
</evidence>
<organism evidence="3 4">
    <name type="scientific">Lyngbya confervoides BDU141951</name>
    <dbReference type="NCBI Taxonomy" id="1574623"/>
    <lineage>
        <taxon>Bacteria</taxon>
        <taxon>Bacillati</taxon>
        <taxon>Cyanobacteriota</taxon>
        <taxon>Cyanophyceae</taxon>
        <taxon>Oscillatoriophycideae</taxon>
        <taxon>Oscillatoriales</taxon>
        <taxon>Microcoleaceae</taxon>
        <taxon>Lyngbya</taxon>
    </lineage>
</organism>
<name>A0ABD4SZM2_9CYAN</name>
<feature type="domain" description="Glycosyl hydrolase-like 10" evidence="2">
    <location>
        <begin position="46"/>
        <end position="346"/>
    </location>
</feature>
<keyword evidence="1" id="KW-0732">Signal</keyword>
<keyword evidence="4" id="KW-1185">Reference proteome</keyword>
<dbReference type="SUPFAM" id="SSF51445">
    <property type="entry name" value="(Trans)glycosidases"/>
    <property type="match status" value="1"/>
</dbReference>
<dbReference type="PANTHER" id="PTHR43405:SF1">
    <property type="entry name" value="GLYCOSYL HYDROLASE DIGH"/>
    <property type="match status" value="1"/>
</dbReference>
<evidence type="ECO:0000313" key="3">
    <source>
        <dbReference type="EMBL" id="MCM1981871.1"/>
    </source>
</evidence>
<accession>A0ABD4SZM2</accession>
<gene>
    <name evidence="3" type="ORF">QQ91_0003370</name>
</gene>
<dbReference type="EMBL" id="JTHE03000023">
    <property type="protein sequence ID" value="MCM1981871.1"/>
    <property type="molecule type" value="Genomic_DNA"/>
</dbReference>
<dbReference type="RefSeq" id="WP_236096056.1">
    <property type="nucleotide sequence ID" value="NZ_JTHE03000023.1"/>
</dbReference>
<protein>
    <submittedName>
        <fullName evidence="3">Family 10 glycosylhydrolase</fullName>
    </submittedName>
</protein>
<dbReference type="Gene3D" id="3.20.20.80">
    <property type="entry name" value="Glycosidases"/>
    <property type="match status" value="1"/>
</dbReference>
<dbReference type="InterPro" id="IPR003790">
    <property type="entry name" value="GHL10"/>
</dbReference>
<evidence type="ECO:0000256" key="1">
    <source>
        <dbReference type="ARBA" id="ARBA00022729"/>
    </source>
</evidence>